<protein>
    <recommendedName>
        <fullName evidence="10">Protein peste</fullName>
    </recommendedName>
</protein>
<evidence type="ECO:0000256" key="5">
    <source>
        <dbReference type="ARBA" id="ARBA00022989"/>
    </source>
</evidence>
<keyword evidence="7" id="KW-0325">Glycoprotein</keyword>
<dbReference type="InterPro" id="IPR002159">
    <property type="entry name" value="CD36_fam"/>
</dbReference>
<dbReference type="AlphaFoldDB" id="A0AAD8DTP9"/>
<evidence type="ECO:0000256" key="7">
    <source>
        <dbReference type="ARBA" id="ARBA00023180"/>
    </source>
</evidence>
<keyword evidence="5" id="KW-1133">Transmembrane helix</keyword>
<evidence type="ECO:0000256" key="1">
    <source>
        <dbReference type="ARBA" id="ARBA00004236"/>
    </source>
</evidence>
<proteinExistence type="inferred from homology"/>
<sequence length="517" mass="57392">MDVTPLPATMRGRTPRWLWVGAGSGALLALAALAAALTWTSIFDSALASQLALTPTSRSFRDWVEPTVPLYFDIYFFNWTNSERFPDEKPDLVQLGPYRFIEKRKHVNITWHDNNGTVAYKTQRSWFFDEQSSNGTLQDNITTLNAIAASAVYRSRFWGFLQQKGLSMGLAMFNQNIAVSKLARELLFEGYDDPLLDLAKSLPSSTTGGAPPVDKFAWFYERNNSLETDGYMEVSTGQLAGTLPGQILKWNYEDHIPYYEGECSKLSGSAGEFIARNLTEDSTLTMFVPDLCRTVNMEYVDSGEQEGLLFNKYALTQTSFDNSTTSPSNTCFCNGECLWSGVMNVSACRYGSPAFLSLPHFLHGDAQLRDHVTGMQPDPEAHSFYFAVEPPEEQPPPPTRASANGECLWSGVMNVSACRYGSPAFLSLPHFLHGDAQLRDHVTGMQPDPEAHSFYFAVEPVSISGVMNVSACRYGSPAFLSLPHFLHGDAQLRDHVTGMQPDPEAHSFYFAVEPSTV</sequence>
<keyword evidence="9" id="KW-1185">Reference proteome</keyword>
<organism evidence="8 9">
    <name type="scientific">Mythimna separata</name>
    <name type="common">Oriental armyworm</name>
    <name type="synonym">Pseudaletia separata</name>
    <dbReference type="NCBI Taxonomy" id="271217"/>
    <lineage>
        <taxon>Eukaryota</taxon>
        <taxon>Metazoa</taxon>
        <taxon>Ecdysozoa</taxon>
        <taxon>Arthropoda</taxon>
        <taxon>Hexapoda</taxon>
        <taxon>Insecta</taxon>
        <taxon>Pterygota</taxon>
        <taxon>Neoptera</taxon>
        <taxon>Endopterygota</taxon>
        <taxon>Lepidoptera</taxon>
        <taxon>Glossata</taxon>
        <taxon>Ditrysia</taxon>
        <taxon>Noctuoidea</taxon>
        <taxon>Noctuidae</taxon>
        <taxon>Noctuinae</taxon>
        <taxon>Hadenini</taxon>
        <taxon>Mythimna</taxon>
    </lineage>
</organism>
<reference evidence="8" key="1">
    <citation type="submission" date="2023-03" db="EMBL/GenBank/DDBJ databases">
        <title>Chromosome-level genomes of two armyworms, Mythimna separata and Mythimna loreyi, provide insights into the biosynthesis and reception of sex pheromones.</title>
        <authorList>
            <person name="Zhao H."/>
        </authorList>
    </citation>
    <scope>NUCLEOTIDE SEQUENCE</scope>
    <source>
        <strain evidence="8">BeijingLab</strain>
        <tissue evidence="8">Pupa</tissue>
    </source>
</reference>
<evidence type="ECO:0000313" key="8">
    <source>
        <dbReference type="EMBL" id="KAJ8721181.1"/>
    </source>
</evidence>
<evidence type="ECO:0000256" key="3">
    <source>
        <dbReference type="ARBA" id="ARBA00022475"/>
    </source>
</evidence>
<dbReference type="Proteomes" id="UP001231518">
    <property type="component" value="Chromosome 12"/>
</dbReference>
<comment type="caution">
    <text evidence="8">The sequence shown here is derived from an EMBL/GenBank/DDBJ whole genome shotgun (WGS) entry which is preliminary data.</text>
</comment>
<dbReference type="GO" id="GO:0005901">
    <property type="term" value="C:caveola"/>
    <property type="evidence" value="ECO:0007669"/>
    <property type="project" value="UniProtKB-SubCell"/>
</dbReference>
<dbReference type="EMBL" id="JARGEI010000013">
    <property type="protein sequence ID" value="KAJ8721181.1"/>
    <property type="molecule type" value="Genomic_DNA"/>
</dbReference>
<dbReference type="PRINTS" id="PR01609">
    <property type="entry name" value="CD36FAMILY"/>
</dbReference>
<accession>A0AAD8DTP9</accession>
<comment type="similarity">
    <text evidence="2">Belongs to the CD36 family.</text>
</comment>
<evidence type="ECO:0000313" key="9">
    <source>
        <dbReference type="Proteomes" id="UP001231518"/>
    </source>
</evidence>
<dbReference type="GO" id="GO:0005737">
    <property type="term" value="C:cytoplasm"/>
    <property type="evidence" value="ECO:0007669"/>
    <property type="project" value="TreeGrafter"/>
</dbReference>
<keyword evidence="4" id="KW-0812">Transmembrane</keyword>
<dbReference type="PANTHER" id="PTHR11923">
    <property type="entry name" value="SCAVENGER RECEPTOR CLASS B TYPE-1 SR-B1"/>
    <property type="match status" value="1"/>
</dbReference>
<name>A0AAD8DTP9_MYTSE</name>
<dbReference type="PANTHER" id="PTHR11923:SF93">
    <property type="entry name" value="GH07959P-RELATED"/>
    <property type="match status" value="1"/>
</dbReference>
<evidence type="ECO:0008006" key="10">
    <source>
        <dbReference type="Google" id="ProtNLM"/>
    </source>
</evidence>
<comment type="subcellular location">
    <subcellularLocation>
        <location evidence="1">Cell membrane</location>
    </subcellularLocation>
</comment>
<gene>
    <name evidence="8" type="ORF">PYW07_001956</name>
</gene>
<evidence type="ECO:0000256" key="4">
    <source>
        <dbReference type="ARBA" id="ARBA00022692"/>
    </source>
</evidence>
<keyword evidence="6" id="KW-0472">Membrane</keyword>
<dbReference type="GO" id="GO:0005044">
    <property type="term" value="F:scavenger receptor activity"/>
    <property type="evidence" value="ECO:0007669"/>
    <property type="project" value="TreeGrafter"/>
</dbReference>
<evidence type="ECO:0000256" key="6">
    <source>
        <dbReference type="ARBA" id="ARBA00023136"/>
    </source>
</evidence>
<evidence type="ECO:0000256" key="2">
    <source>
        <dbReference type="ARBA" id="ARBA00010532"/>
    </source>
</evidence>
<dbReference type="Pfam" id="PF01130">
    <property type="entry name" value="CD36"/>
    <property type="match status" value="3"/>
</dbReference>
<keyword evidence="3" id="KW-1003">Cell membrane</keyword>